<keyword evidence="3" id="KW-1185">Reference proteome</keyword>
<dbReference type="Proteomes" id="UP001607069">
    <property type="component" value="Unassembled WGS sequence"/>
</dbReference>
<feature type="transmembrane region" description="Helical" evidence="1">
    <location>
        <begin position="7"/>
        <end position="26"/>
    </location>
</feature>
<evidence type="ECO:0000313" key="3">
    <source>
        <dbReference type="Proteomes" id="UP001607069"/>
    </source>
</evidence>
<keyword evidence="1" id="KW-0472">Membrane</keyword>
<keyword evidence="1" id="KW-0812">Transmembrane</keyword>
<gene>
    <name evidence="2" type="ORF">ACG5V6_00675</name>
</gene>
<dbReference type="EMBL" id="JBIHMK010000001">
    <property type="protein sequence ID" value="MFH0246739.1"/>
    <property type="molecule type" value="Genomic_DNA"/>
</dbReference>
<feature type="transmembrane region" description="Helical" evidence="1">
    <location>
        <begin position="32"/>
        <end position="52"/>
    </location>
</feature>
<name>A0ABW7HM63_9ACTN</name>
<protein>
    <submittedName>
        <fullName evidence="2">Uncharacterized protein</fullName>
    </submittedName>
</protein>
<evidence type="ECO:0000256" key="1">
    <source>
        <dbReference type="SAM" id="Phobius"/>
    </source>
</evidence>
<accession>A0ABW7HM63</accession>
<reference evidence="2 3" key="1">
    <citation type="submission" date="2024-10" db="EMBL/GenBank/DDBJ databases">
        <authorList>
            <person name="Cho J.-C."/>
        </authorList>
    </citation>
    <scope>NUCLEOTIDE SEQUENCE [LARGE SCALE GENOMIC DNA]</scope>
    <source>
        <strain evidence="2 3">KCTC29696</strain>
    </source>
</reference>
<comment type="caution">
    <text evidence="2">The sequence shown here is derived from an EMBL/GenBank/DDBJ whole genome shotgun (WGS) entry which is preliminary data.</text>
</comment>
<proteinExistence type="predicted"/>
<sequence>MTNRISTLISAFGVLGGAMFLFIGIGEYQAGASALWAVGGALVLLIAVYALVRDLRAAGKPVAGRDGEGRAR</sequence>
<organism evidence="2 3">
    <name type="scientific">Streptomyces chitinivorans</name>
    <dbReference type="NCBI Taxonomy" id="1257027"/>
    <lineage>
        <taxon>Bacteria</taxon>
        <taxon>Bacillati</taxon>
        <taxon>Actinomycetota</taxon>
        <taxon>Actinomycetes</taxon>
        <taxon>Kitasatosporales</taxon>
        <taxon>Streptomycetaceae</taxon>
        <taxon>Streptomyces</taxon>
    </lineage>
</organism>
<dbReference type="RefSeq" id="WP_279948917.1">
    <property type="nucleotide sequence ID" value="NZ_BAABEN010000015.1"/>
</dbReference>
<keyword evidence="1" id="KW-1133">Transmembrane helix</keyword>
<evidence type="ECO:0000313" key="2">
    <source>
        <dbReference type="EMBL" id="MFH0246739.1"/>
    </source>
</evidence>